<reference evidence="4" key="1">
    <citation type="journal article" date="2014" name="Nucleic Acids Res.">
        <title>The evolutionary dynamics of variant antigen genes in Babesia reveal a history of genomic innovation underlying host-parasite interaction.</title>
        <authorList>
            <person name="Jackson A.P."/>
            <person name="Otto T.D."/>
            <person name="Darby A."/>
            <person name="Ramaprasad A."/>
            <person name="Xia D."/>
            <person name="Echaide I.E."/>
            <person name="Farber M."/>
            <person name="Gahlot S."/>
            <person name="Gamble J."/>
            <person name="Gupta D."/>
            <person name="Gupta Y."/>
            <person name="Jackson L."/>
            <person name="Malandrin L."/>
            <person name="Malas T.B."/>
            <person name="Moussa E."/>
            <person name="Nair M."/>
            <person name="Reid A.J."/>
            <person name="Sanders M."/>
            <person name="Sharma J."/>
            <person name="Tracey A."/>
            <person name="Quail M.A."/>
            <person name="Weir W."/>
            <person name="Wastling J.M."/>
            <person name="Hall N."/>
            <person name="Willadsen P."/>
            <person name="Lingelbach K."/>
            <person name="Shiels B."/>
            <person name="Tait A."/>
            <person name="Berriman M."/>
            <person name="Allred D.R."/>
            <person name="Pain A."/>
        </authorList>
    </citation>
    <scope>NUCLEOTIDE SEQUENCE</scope>
    <source>
        <strain evidence="4">1802A</strain>
    </source>
</reference>
<gene>
    <name evidence="4" type="ORF">X943_000184</name>
</gene>
<evidence type="ECO:0000313" key="4">
    <source>
        <dbReference type="EMBL" id="KAK1932172.1"/>
    </source>
</evidence>
<dbReference type="AlphaFoldDB" id="A0AAD9G5H1"/>
<comment type="caution">
    <text evidence="4">The sequence shown here is derived from an EMBL/GenBank/DDBJ whole genome shotgun (WGS) entry which is preliminary data.</text>
</comment>
<dbReference type="EMBL" id="JAHBMH010000076">
    <property type="protein sequence ID" value="KAK1932172.1"/>
    <property type="molecule type" value="Genomic_DNA"/>
</dbReference>
<sequence>MYYTDVFVGSKDNINKLNKALNAELKDFDDNSDDLSQLVQGLCLFMGYPSCLCSLKANVDKSLKDISKELKKELNFYKCSSITIPKLDLNCDSCSTSVVCKCCVLDCINEVLKSNCKCVKNSNNTCTCSSVEPKRCCKDLLEKLKASLSLLNLKADMEKLCECTENCCVKGVCTQKDSSTCPVCNNLKTLKDYTVTGLGLLRPSPKRLAGRLETFFGSSGKPKSVCSCKCGSDKSCCCLACQDCSEACSCSSSGSQCNHQPQPQSSPCPCKDFCIKINSIKVTVGSSLMRCCEGGQKCHCGLTSGSGTNCSGDCCKERNKQSLKCMIRRLVTYFNSLGPNPSKSEFSKKCCDLLCVAKTCEFLKMFYDKDDSKDFKKHLETLKYSSPCGHELWRTLEDFLYYCVHMVGAYVQSIKDKLKGTCPQCPPTGRPQQHSCNCNGQCKGCKELLGDSHLMGILTRKFSSSYDSSNAKWDSLCSSKPCCSNPSCNSCTSGSCPPQGCCEKCPKRLCAKIFLGFLPCLYYGLKILYDRSQDPVTWPDWQYISVYSNDKPSSDLAKFFYAWGYDVKPLKNKKGFDIFPILGILFSSGSLNSLFETSKKYFTSSSLSRSSLPSGSTPKSPSDPSTVRSMLLWLYGLRFHKHFSDLVENCKSLCSPFGNSFNADAFCYYIHTCSFILPVAIISFIEDSSSAQKVFSSSSEWQNFSYPSDSSALADMFFHYIRKIYTALNFLKFQCERDKNSAGWRDCAFGQGCKEGLESSLSTSTPGSSCCQSSGSHGILCTSVPGVSNYHEHCTSSKPEVKCIGLEKCNQVSGSAPTDAHSSGDTKCKPSCPHPLLMFLIDGSLGSESFPQPQSKDYPFALPGIVPMGFSKEKLPEKAHSGQNLYHVIEPFCKDGFCPLTRLVQFILCISQRPPETLGEFFIFFKKFVEALNSKPDLSSKFVDWINGEPGSYPGKALKDAVQGLYGSHSGSSHSPANLFSLSDCRAPKSSKATCGPYLHALTDKASGVFTPELCSMYLSWICYRGPTFYSEFKRFHKEAQEKFSCCLKSSGSSCPKIVECPCALPFIYSQGFTFMSPSGLNCVDSWGQEHEARNGVKGHESENEKENSEHCTRKTCSQFITQLRLVAEGQPFKDLLKEIEKFLWSIRLPFFLFVLAFWAFVISYFLYVQLYKLDLLHLKSHAHFSRSFKILPSTLFSDASSKLKDLSYFTL</sequence>
<keyword evidence="3" id="KW-1133">Transmembrane helix</keyword>
<proteinExistence type="predicted"/>
<name>A0AAD9G5H1_BABDI</name>
<keyword evidence="5" id="KW-1185">Reference proteome</keyword>
<feature type="compositionally biased region" description="Low complexity" evidence="2">
    <location>
        <begin position="605"/>
        <end position="622"/>
    </location>
</feature>
<evidence type="ECO:0000313" key="5">
    <source>
        <dbReference type="Proteomes" id="UP001195914"/>
    </source>
</evidence>
<evidence type="ECO:0000256" key="2">
    <source>
        <dbReference type="SAM" id="MobiDB-lite"/>
    </source>
</evidence>
<evidence type="ECO:0000256" key="3">
    <source>
        <dbReference type="SAM" id="Phobius"/>
    </source>
</evidence>
<keyword evidence="1" id="KW-0175">Coiled coil</keyword>
<keyword evidence="3" id="KW-0812">Transmembrane</keyword>
<keyword evidence="3" id="KW-0472">Membrane</keyword>
<protein>
    <submittedName>
        <fullName evidence="4">Variant erythrocyte surface antigen-1 family protein</fullName>
    </submittedName>
</protein>
<feature type="region of interest" description="Disordered" evidence="2">
    <location>
        <begin position="605"/>
        <end position="625"/>
    </location>
</feature>
<organism evidence="4 5">
    <name type="scientific">Babesia divergens</name>
    <dbReference type="NCBI Taxonomy" id="32595"/>
    <lineage>
        <taxon>Eukaryota</taxon>
        <taxon>Sar</taxon>
        <taxon>Alveolata</taxon>
        <taxon>Apicomplexa</taxon>
        <taxon>Aconoidasida</taxon>
        <taxon>Piroplasmida</taxon>
        <taxon>Babesiidae</taxon>
        <taxon>Babesia</taxon>
    </lineage>
</organism>
<accession>A0AAD9G5H1</accession>
<evidence type="ECO:0000256" key="1">
    <source>
        <dbReference type="SAM" id="Coils"/>
    </source>
</evidence>
<reference evidence="4" key="2">
    <citation type="submission" date="2021-05" db="EMBL/GenBank/DDBJ databases">
        <authorList>
            <person name="Pain A."/>
        </authorList>
    </citation>
    <scope>NUCLEOTIDE SEQUENCE</scope>
    <source>
        <strain evidence="4">1802A</strain>
    </source>
</reference>
<dbReference type="Proteomes" id="UP001195914">
    <property type="component" value="Unassembled WGS sequence"/>
</dbReference>
<feature type="transmembrane region" description="Helical" evidence="3">
    <location>
        <begin position="1143"/>
        <end position="1168"/>
    </location>
</feature>
<feature type="coiled-coil region" evidence="1">
    <location>
        <begin position="11"/>
        <end position="38"/>
    </location>
</feature>